<dbReference type="InterPro" id="IPR043130">
    <property type="entry name" value="CDP-OH_PTrfase_TM_dom"/>
</dbReference>
<feature type="transmembrane region" description="Helical" evidence="3">
    <location>
        <begin position="7"/>
        <end position="23"/>
    </location>
</feature>
<dbReference type="Gene3D" id="1.20.120.1760">
    <property type="match status" value="1"/>
</dbReference>
<comment type="similarity">
    <text evidence="2">Belongs to the CDP-alcohol phosphatidyltransferase class-I family.</text>
</comment>
<evidence type="ECO:0000256" key="1">
    <source>
        <dbReference type="ARBA" id="ARBA00022679"/>
    </source>
</evidence>
<keyword evidence="1 2" id="KW-0808">Transferase</keyword>
<comment type="caution">
    <text evidence="4">The sequence shown here is derived from an EMBL/GenBank/DDBJ whole genome shotgun (WGS) entry which is preliminary data.</text>
</comment>
<feature type="transmembrane region" description="Helical" evidence="3">
    <location>
        <begin position="120"/>
        <end position="138"/>
    </location>
</feature>
<evidence type="ECO:0000256" key="2">
    <source>
        <dbReference type="RuleBase" id="RU003750"/>
    </source>
</evidence>
<evidence type="ECO:0000313" key="5">
    <source>
        <dbReference type="Proteomes" id="UP000479043"/>
    </source>
</evidence>
<dbReference type="InterPro" id="IPR048254">
    <property type="entry name" value="CDP_ALCOHOL_P_TRANSF_CS"/>
</dbReference>
<gene>
    <name evidence="4" type="ORF">GR167_04080</name>
</gene>
<keyword evidence="3" id="KW-1133">Transmembrane helix</keyword>
<keyword evidence="3" id="KW-0812">Transmembrane</keyword>
<feature type="transmembrane region" description="Helical" evidence="3">
    <location>
        <begin position="64"/>
        <end position="85"/>
    </location>
</feature>
<evidence type="ECO:0000256" key="3">
    <source>
        <dbReference type="SAM" id="Phobius"/>
    </source>
</evidence>
<dbReference type="GO" id="GO:0008654">
    <property type="term" value="P:phospholipid biosynthetic process"/>
    <property type="evidence" value="ECO:0007669"/>
    <property type="project" value="InterPro"/>
</dbReference>
<proteinExistence type="inferred from homology"/>
<keyword evidence="3" id="KW-0472">Membrane</keyword>
<organism evidence="4 5">
    <name type="scientific">Thalassovita mangrovi</name>
    <dbReference type="NCBI Taxonomy" id="2692236"/>
    <lineage>
        <taxon>Bacteria</taxon>
        <taxon>Pseudomonadati</taxon>
        <taxon>Pseudomonadota</taxon>
        <taxon>Alphaproteobacteria</taxon>
        <taxon>Rhodobacterales</taxon>
        <taxon>Roseobacteraceae</taxon>
        <taxon>Thalassovita</taxon>
    </lineage>
</organism>
<feature type="transmembrane region" description="Helical" evidence="3">
    <location>
        <begin position="29"/>
        <end position="52"/>
    </location>
</feature>
<feature type="transmembrane region" description="Helical" evidence="3">
    <location>
        <begin position="144"/>
        <end position="164"/>
    </location>
</feature>
<dbReference type="AlphaFoldDB" id="A0A6L8LMV3"/>
<dbReference type="Proteomes" id="UP000479043">
    <property type="component" value="Unassembled WGS sequence"/>
</dbReference>
<name>A0A6L8LMV3_9RHOB</name>
<evidence type="ECO:0008006" key="6">
    <source>
        <dbReference type="Google" id="ProtNLM"/>
    </source>
</evidence>
<dbReference type="Pfam" id="PF01066">
    <property type="entry name" value="CDP-OH_P_transf"/>
    <property type="match status" value="1"/>
</dbReference>
<evidence type="ECO:0000313" key="4">
    <source>
        <dbReference type="EMBL" id="MYM54469.1"/>
    </source>
</evidence>
<reference evidence="4 5" key="1">
    <citation type="submission" date="2020-01" db="EMBL/GenBank/DDBJ databases">
        <authorList>
            <person name="Chen S."/>
        </authorList>
    </citation>
    <scope>NUCLEOTIDE SEQUENCE [LARGE SCALE GENOMIC DNA]</scope>
    <source>
        <strain evidence="4 5">GS-10</strain>
    </source>
</reference>
<dbReference type="PROSITE" id="PS00379">
    <property type="entry name" value="CDP_ALCOHOL_P_TRANSF"/>
    <property type="match status" value="1"/>
</dbReference>
<protein>
    <recommendedName>
        <fullName evidence="6">CDP-alcohol phosphatidyltransferase</fullName>
    </recommendedName>
</protein>
<accession>A0A6L8LMV3</accession>
<dbReference type="GO" id="GO:0016780">
    <property type="term" value="F:phosphotransferase activity, for other substituted phosphate groups"/>
    <property type="evidence" value="ECO:0007669"/>
    <property type="project" value="InterPro"/>
</dbReference>
<feature type="transmembrane region" description="Helical" evidence="3">
    <location>
        <begin position="91"/>
        <end position="108"/>
    </location>
</feature>
<dbReference type="GO" id="GO:0016020">
    <property type="term" value="C:membrane"/>
    <property type="evidence" value="ECO:0007669"/>
    <property type="project" value="InterPro"/>
</dbReference>
<dbReference type="RefSeq" id="WP_160972162.1">
    <property type="nucleotide sequence ID" value="NZ_WWEN01000002.1"/>
</dbReference>
<keyword evidence="5" id="KW-1185">Reference proteome</keyword>
<sequence length="188" mass="20597">MNIPDQLSYFRLAAAPLAAWAAFAGHRDVFFILVIISLVSDLVDGPIARWLGQESRFGAKLDTIADACTLLAGIYGICVFEGHNIRPELPWLYLFLVSYAAAAGASLLKFRVLPAYHLYLSKAAAFGSGVFFVWLYLAGYARPFFLAVVALGILANIESLLLTLRLKRFHTDISSIFAANPRPRDGDG</sequence>
<dbReference type="InterPro" id="IPR000462">
    <property type="entry name" value="CDP-OH_P_trans"/>
</dbReference>
<dbReference type="EMBL" id="WWEN01000002">
    <property type="protein sequence ID" value="MYM54469.1"/>
    <property type="molecule type" value="Genomic_DNA"/>
</dbReference>